<feature type="transmembrane region" description="Helical" evidence="1">
    <location>
        <begin position="52"/>
        <end position="82"/>
    </location>
</feature>
<reference evidence="3" key="1">
    <citation type="submission" date="2016-11" db="UniProtKB">
        <authorList>
            <consortium name="WormBaseParasite"/>
        </authorList>
    </citation>
    <scope>IDENTIFICATION</scope>
</reference>
<dbReference type="WBParaSite" id="Csp11.Scaffold522.g2925.t1">
    <property type="protein sequence ID" value="Csp11.Scaffold522.g2925.t1"/>
    <property type="gene ID" value="Csp11.Scaffold522.g2925"/>
</dbReference>
<feature type="transmembrane region" description="Helical" evidence="1">
    <location>
        <begin position="16"/>
        <end position="40"/>
    </location>
</feature>
<dbReference type="PANTHER" id="PTHR31720">
    <property type="entry name" value="SERPENTINE RECEPTOR, CLASS Z-RELATED"/>
    <property type="match status" value="1"/>
</dbReference>
<dbReference type="Pfam" id="PF10325">
    <property type="entry name" value="7TM_GPCR_Srz"/>
    <property type="match status" value="2"/>
</dbReference>
<keyword evidence="1" id="KW-0472">Membrane</keyword>
<name>A0A1I7T6N1_9PELO</name>
<evidence type="ECO:0000313" key="3">
    <source>
        <dbReference type="WBParaSite" id="Csp11.Scaffold522.g2925.t1"/>
    </source>
</evidence>
<feature type="transmembrane region" description="Helical" evidence="1">
    <location>
        <begin position="315"/>
        <end position="336"/>
    </location>
</feature>
<keyword evidence="2" id="KW-1185">Reference proteome</keyword>
<dbReference type="PANTHER" id="PTHR31720:SF12">
    <property type="entry name" value="SERPENTINE RECEPTOR, CLASS T-RELATED"/>
    <property type="match status" value="1"/>
</dbReference>
<protein>
    <submittedName>
        <fullName evidence="3">G_PROTEIN_RECEP_F1_2 domain-containing protein</fullName>
    </submittedName>
</protein>
<accession>A0A1I7T6N1</accession>
<dbReference type="InterPro" id="IPR018817">
    <property type="entry name" value="7TM_GPCR_serpentine_rcpt_Srz"/>
</dbReference>
<dbReference type="AlphaFoldDB" id="A0A1I7T6N1"/>
<dbReference type="eggNOG" id="ENOG502THC3">
    <property type="taxonomic scope" value="Eukaryota"/>
</dbReference>
<feature type="transmembrane region" description="Helical" evidence="1">
    <location>
        <begin position="246"/>
        <end position="270"/>
    </location>
</feature>
<feature type="transmembrane region" description="Helical" evidence="1">
    <location>
        <begin position="364"/>
        <end position="382"/>
    </location>
</feature>
<dbReference type="Proteomes" id="UP000095282">
    <property type="component" value="Unplaced"/>
</dbReference>
<keyword evidence="1" id="KW-0812">Transmembrane</keyword>
<evidence type="ECO:0000313" key="2">
    <source>
        <dbReference type="Proteomes" id="UP000095282"/>
    </source>
</evidence>
<feature type="transmembrane region" description="Helical" evidence="1">
    <location>
        <begin position="218"/>
        <end position="239"/>
    </location>
</feature>
<keyword evidence="1" id="KW-1133">Transmembrane helix</keyword>
<feature type="transmembrane region" description="Helical" evidence="1">
    <location>
        <begin position="175"/>
        <end position="198"/>
    </location>
</feature>
<sequence length="495" mass="58177">MENGINSSVDYILKHFYYVVNFMEISFIFSIISALMFYLNMNQIGYSKYIRIVTSIIVFFSIIITVTVTMMENILLSALAIYRFSLYFFPNIRNFLSNGFKVLPKIVTSLYIILFLNTAIQRIIRIVMIAENYRQNKTLQYIGTPKMDFGIEEARDQKLRIMEDRYWCEGKSCMLLMAVMLFVPLIFIFSIFVLYPFYVLSFRSNRERDDEVSNTSVFYILRHFYHVVQFMEICYLVNIVSIVTMYFIYGSVFFTLQAIFGIIVFISLNITVTVTTMENIMLSVLAVYRFTLYFLPDSESFLTASLNFFRKTIKVLYVLVFFVNFLQRLAKCFLVYENLLNTGNIDFNARTPDLKLFDNINERTYIGLTAFQLFSACLYFPIVCSVRKMGRLQSAKASQPEKYILYQTFFLVVFRIFYIPMIIFLFLSRSESKQTLLWYGMTMINMCITHFIIQASYLSCNKKHMESLLNICRKQNTVAPTVYTKHVESSTIATD</sequence>
<organism evidence="2 3">
    <name type="scientific">Caenorhabditis tropicalis</name>
    <dbReference type="NCBI Taxonomy" id="1561998"/>
    <lineage>
        <taxon>Eukaryota</taxon>
        <taxon>Metazoa</taxon>
        <taxon>Ecdysozoa</taxon>
        <taxon>Nematoda</taxon>
        <taxon>Chromadorea</taxon>
        <taxon>Rhabditida</taxon>
        <taxon>Rhabditina</taxon>
        <taxon>Rhabditomorpha</taxon>
        <taxon>Rhabditoidea</taxon>
        <taxon>Rhabditidae</taxon>
        <taxon>Peloderinae</taxon>
        <taxon>Caenorhabditis</taxon>
    </lineage>
</organism>
<evidence type="ECO:0000256" key="1">
    <source>
        <dbReference type="SAM" id="Phobius"/>
    </source>
</evidence>
<feature type="transmembrane region" description="Helical" evidence="1">
    <location>
        <begin position="438"/>
        <end position="458"/>
    </location>
</feature>
<feature type="transmembrane region" description="Helical" evidence="1">
    <location>
        <begin position="403"/>
        <end position="426"/>
    </location>
</feature>
<proteinExistence type="predicted"/>
<feature type="transmembrane region" description="Helical" evidence="1">
    <location>
        <begin position="102"/>
        <end position="120"/>
    </location>
</feature>